<name>A0A0H2S3Z5_9AGAM</name>
<protein>
    <submittedName>
        <fullName evidence="3">Uncharacterized protein</fullName>
    </submittedName>
</protein>
<organism evidence="3 4">
    <name type="scientific">Schizopora paradoxa</name>
    <dbReference type="NCBI Taxonomy" id="27342"/>
    <lineage>
        <taxon>Eukaryota</taxon>
        <taxon>Fungi</taxon>
        <taxon>Dikarya</taxon>
        <taxon>Basidiomycota</taxon>
        <taxon>Agaricomycotina</taxon>
        <taxon>Agaricomycetes</taxon>
        <taxon>Hymenochaetales</taxon>
        <taxon>Schizoporaceae</taxon>
        <taxon>Schizopora</taxon>
    </lineage>
</organism>
<dbReference type="EMBL" id="KQ085917">
    <property type="protein sequence ID" value="KLO16398.1"/>
    <property type="molecule type" value="Genomic_DNA"/>
</dbReference>
<feature type="coiled-coil region" evidence="1">
    <location>
        <begin position="945"/>
        <end position="972"/>
    </location>
</feature>
<proteinExistence type="predicted"/>
<keyword evidence="4" id="KW-1185">Reference proteome</keyword>
<sequence>MVDVQEIVDSLLSKSSSSTASLAEDEDDSRELRHTSKSRALDAADDDLTRLIDATVVPEFIRAALTSRDGWIAIPFISRCFSWSFNVAWMTQVNPSTWITKNIMDASRRKTIDSIFAPLVDYLLHRNRMLFSNTRKGLTSTGYYKYRNRYEVKPEVMKIIFESEIQLEGMGKGSVGKSFAVVCLTHIITELVDKLIWAYDLKTKGIEPTVRGHDDAEVLIVDEPLPVKIYSNNPALVDDKAKKKIGQLVKWHHKIHVEWRTVVKDFILQWIQCHAETRKGQQPKTPIVYDADAKILLKKMYEATEKQRTTSQVEKVLSRIHDAALALSSFRLFDLKKWDHIFQDFSFHEAILNICEKKDTKLQNHQFMRTLFAVAVVGPICLLSGEHLSARDNTGWSITQLFQVSLLGLKNTCPERLIVEADIFNLLIDAATYGSDLIHSQLDALVPRWADLLELSLPSNSISPSRPSIQLRVERNKEKQWITRGAFQHALKYSVDSSTFAGLVGMELKRVTKRVKIEMKKARDRVDVPVAAPIVSQSSSPPPTYDFRGSVPPYSDNESAVSTASPNSAEAFLPTYTIAVDKNVSLEVGSDGASDLEERQTEAEQLEVTMDEESNGADENPRDTDSDIDFSIQSGSNGSRDAVGDAIASEEHQMELEGGDDIQAHDIGGEMDNSRGDSLHQRRADAGAMAFGAVEAGRQSSDEDSDVEAEQQERKNVSSKMLISSSDQSDPVASSPSPSIRKLFQYARPARVQGASLSTSKPTRRTVTVPAKRSQALSSEDDEEDDSSSSVEYLPPKRHKKTRKATGSVTRNARRSVDVDKVEELRTKLEAAQAENARLEGFRVREMKMIKDAQVSRRTAELRVGELQEALAAQKEKNSENAIAADALQREQERRHQELKEDLKERDIALRECKEKLALEAEALTFARAELNDAKVREGALCKELERCKSALAEAEEREHAKAKENEEARMESLSRLAAESAMLDVAQALGIVCP</sequence>
<evidence type="ECO:0000313" key="3">
    <source>
        <dbReference type="EMBL" id="KLO16398.1"/>
    </source>
</evidence>
<feature type="compositionally biased region" description="Basic and acidic residues" evidence="2">
    <location>
        <begin position="662"/>
        <end position="685"/>
    </location>
</feature>
<feature type="coiled-coil region" evidence="1">
    <location>
        <begin position="822"/>
        <end position="916"/>
    </location>
</feature>
<feature type="region of interest" description="Disordered" evidence="2">
    <location>
        <begin position="662"/>
        <end position="815"/>
    </location>
</feature>
<feature type="compositionally biased region" description="Low complexity" evidence="2">
    <location>
        <begin position="724"/>
        <end position="739"/>
    </location>
</feature>
<keyword evidence="1" id="KW-0175">Coiled coil</keyword>
<gene>
    <name evidence="3" type="ORF">SCHPADRAFT_995211</name>
</gene>
<accession>A0A0H2S3Z5</accession>
<evidence type="ECO:0000256" key="2">
    <source>
        <dbReference type="SAM" id="MobiDB-lite"/>
    </source>
</evidence>
<evidence type="ECO:0000256" key="1">
    <source>
        <dbReference type="SAM" id="Coils"/>
    </source>
</evidence>
<reference evidence="3 4" key="1">
    <citation type="submission" date="2015-04" db="EMBL/GenBank/DDBJ databases">
        <title>Complete genome sequence of Schizopora paradoxa KUC8140, a cosmopolitan wood degrader in East Asia.</title>
        <authorList>
            <consortium name="DOE Joint Genome Institute"/>
            <person name="Min B."/>
            <person name="Park H."/>
            <person name="Jang Y."/>
            <person name="Kim J.-J."/>
            <person name="Kim K.H."/>
            <person name="Pangilinan J."/>
            <person name="Lipzen A."/>
            <person name="Riley R."/>
            <person name="Grigoriev I.V."/>
            <person name="Spatafora J.W."/>
            <person name="Choi I.-G."/>
        </authorList>
    </citation>
    <scope>NUCLEOTIDE SEQUENCE [LARGE SCALE GENOMIC DNA]</scope>
    <source>
        <strain evidence="3 4">KUC8140</strain>
    </source>
</reference>
<evidence type="ECO:0000313" key="4">
    <source>
        <dbReference type="Proteomes" id="UP000053477"/>
    </source>
</evidence>
<dbReference type="InParanoid" id="A0A0H2S3Z5"/>
<feature type="region of interest" description="Disordered" evidence="2">
    <location>
        <begin position="589"/>
        <end position="642"/>
    </location>
</feature>
<dbReference type="Proteomes" id="UP000053477">
    <property type="component" value="Unassembled WGS sequence"/>
</dbReference>
<dbReference type="AlphaFoldDB" id="A0A0H2S3Z5"/>